<evidence type="ECO:0000313" key="2">
    <source>
        <dbReference type="EMBL" id="HDA37745.1"/>
    </source>
</evidence>
<dbReference type="AlphaFoldDB" id="A0A480IM52"/>
<sequence>MGLSPGQGSLGERWAGSDPRSTVTGQSRGEAKGRLFSPTDGSLFLPRLVSSVQAVMASTAGYIVSTSCTRSSSWCSTTPSWCSCASRCRW</sequence>
<dbReference type="EMBL" id="DQIR01082269">
    <property type="protein sequence ID" value="HDA37745.1"/>
    <property type="molecule type" value="Transcribed_RNA"/>
</dbReference>
<protein>
    <submittedName>
        <fullName evidence="2">Uncharacterized protein</fullName>
    </submittedName>
</protein>
<dbReference type="EMBL" id="DQIR01089449">
    <property type="protein sequence ID" value="HDA44925.1"/>
    <property type="molecule type" value="Transcribed_RNA"/>
</dbReference>
<evidence type="ECO:0000256" key="1">
    <source>
        <dbReference type="SAM" id="MobiDB-lite"/>
    </source>
</evidence>
<accession>A0A480IM52</accession>
<reference evidence="2" key="1">
    <citation type="journal article" date="2019" name="PeerJ">
        <title>Genes of the pig, Sus scrofa, reconstructed with EvidentialGene.</title>
        <authorList>
            <person name="Gilbert D.G."/>
        </authorList>
    </citation>
    <scope>NUCLEOTIDE SEQUENCE</scope>
</reference>
<feature type="region of interest" description="Disordered" evidence="1">
    <location>
        <begin position="1"/>
        <end position="34"/>
    </location>
</feature>
<proteinExistence type="predicted"/>
<name>A0A480IM52_PIG</name>
<organism evidence="2">
    <name type="scientific">Sus scrofa</name>
    <name type="common">Pig</name>
    <dbReference type="NCBI Taxonomy" id="9823"/>
    <lineage>
        <taxon>Eukaryota</taxon>
        <taxon>Metazoa</taxon>
        <taxon>Chordata</taxon>
        <taxon>Craniata</taxon>
        <taxon>Vertebrata</taxon>
        <taxon>Euteleostomi</taxon>
        <taxon>Mammalia</taxon>
        <taxon>Eutheria</taxon>
        <taxon>Laurasiatheria</taxon>
        <taxon>Artiodactyla</taxon>
        <taxon>Suina</taxon>
        <taxon>Suidae</taxon>
        <taxon>Sus</taxon>
    </lineage>
</organism>